<protein>
    <recommendedName>
        <fullName evidence="4">Leucine-binding protein domain-containing protein</fullName>
    </recommendedName>
</protein>
<accession>E3IWK5</accession>
<dbReference type="eggNOG" id="COG0683">
    <property type="taxonomic scope" value="Bacteria"/>
</dbReference>
<dbReference type="STRING" id="298654.FraEuI1c_3324"/>
<dbReference type="InParanoid" id="E3IWK5"/>
<keyword evidence="6" id="KW-1185">Reference proteome</keyword>
<dbReference type="RefSeq" id="WP_013424453.1">
    <property type="nucleotide sequence ID" value="NC_014666.1"/>
</dbReference>
<organism evidence="5 6">
    <name type="scientific">Pseudofrankia inefficax (strain DSM 45817 / CECT 9037 / DDB 130130 / EuI1c)</name>
    <name type="common">Frankia inefficax</name>
    <dbReference type="NCBI Taxonomy" id="298654"/>
    <lineage>
        <taxon>Bacteria</taxon>
        <taxon>Bacillati</taxon>
        <taxon>Actinomycetota</taxon>
        <taxon>Actinomycetes</taxon>
        <taxon>Frankiales</taxon>
        <taxon>Frankiaceae</taxon>
        <taxon>Pseudofrankia</taxon>
    </lineage>
</organism>
<dbReference type="InterPro" id="IPR028082">
    <property type="entry name" value="Peripla_BP_I"/>
</dbReference>
<dbReference type="KEGG" id="fri:FraEuI1c_3324"/>
<dbReference type="AlphaFoldDB" id="E3IWK5"/>
<dbReference type="InterPro" id="IPR028081">
    <property type="entry name" value="Leu-bd"/>
</dbReference>
<dbReference type="Gene3D" id="3.40.50.2300">
    <property type="match status" value="2"/>
</dbReference>
<dbReference type="PROSITE" id="PS51257">
    <property type="entry name" value="PROKAR_LIPOPROTEIN"/>
    <property type="match status" value="1"/>
</dbReference>
<dbReference type="EMBL" id="CP002299">
    <property type="protein sequence ID" value="ADP81335.1"/>
    <property type="molecule type" value="Genomic_DNA"/>
</dbReference>
<comment type="similarity">
    <text evidence="1">Belongs to the leucine-binding protein family.</text>
</comment>
<dbReference type="PANTHER" id="PTHR47235:SF1">
    <property type="entry name" value="BLR6548 PROTEIN"/>
    <property type="match status" value="1"/>
</dbReference>
<proteinExistence type="inferred from homology"/>
<name>E3IWK5_PSEI1</name>
<keyword evidence="2 3" id="KW-0732">Signal</keyword>
<dbReference type="Proteomes" id="UP000002484">
    <property type="component" value="Chromosome"/>
</dbReference>
<dbReference type="PANTHER" id="PTHR47235">
    <property type="entry name" value="BLR6548 PROTEIN"/>
    <property type="match status" value="1"/>
</dbReference>
<feature type="domain" description="Leucine-binding protein" evidence="4">
    <location>
        <begin position="51"/>
        <end position="376"/>
    </location>
</feature>
<evidence type="ECO:0000256" key="3">
    <source>
        <dbReference type="SAM" id="SignalP"/>
    </source>
</evidence>
<dbReference type="Pfam" id="PF13458">
    <property type="entry name" value="Peripla_BP_6"/>
    <property type="match status" value="1"/>
</dbReference>
<reference evidence="5 6" key="1">
    <citation type="submission" date="2010-10" db="EMBL/GenBank/DDBJ databases">
        <title>Complete sequence of Frankia sp. EuI1c.</title>
        <authorList>
            <consortium name="US DOE Joint Genome Institute"/>
            <person name="Lucas S."/>
            <person name="Copeland A."/>
            <person name="Lapidus A."/>
            <person name="Cheng J.-F."/>
            <person name="Bruce D."/>
            <person name="Goodwin L."/>
            <person name="Pitluck S."/>
            <person name="Chertkov O."/>
            <person name="Detter J.C."/>
            <person name="Han C."/>
            <person name="Tapia R."/>
            <person name="Land M."/>
            <person name="Hauser L."/>
            <person name="Jeffries C."/>
            <person name="Kyrpides N."/>
            <person name="Ivanova N."/>
            <person name="Mikhailova N."/>
            <person name="Beauchemin N."/>
            <person name="Sen A."/>
            <person name="Sur S.A."/>
            <person name="Gtari M."/>
            <person name="Wall L."/>
            <person name="Tisa L."/>
            <person name="Woyke T."/>
        </authorList>
    </citation>
    <scope>NUCLEOTIDE SEQUENCE [LARGE SCALE GENOMIC DNA]</scope>
    <source>
        <strain evidence="6">DSM 45817 / CECT 9037 / EuI1c</strain>
    </source>
</reference>
<evidence type="ECO:0000259" key="4">
    <source>
        <dbReference type="Pfam" id="PF13458"/>
    </source>
</evidence>
<evidence type="ECO:0000313" key="5">
    <source>
        <dbReference type="EMBL" id="ADP81335.1"/>
    </source>
</evidence>
<evidence type="ECO:0000313" key="6">
    <source>
        <dbReference type="Proteomes" id="UP000002484"/>
    </source>
</evidence>
<dbReference type="CDD" id="cd06341">
    <property type="entry name" value="PBP1_ABC_ligand_binding-like"/>
    <property type="match status" value="1"/>
</dbReference>
<feature type="chain" id="PRO_5038630786" description="Leucine-binding protein domain-containing protein" evidence="3">
    <location>
        <begin position="30"/>
        <end position="418"/>
    </location>
</feature>
<evidence type="ECO:0000256" key="2">
    <source>
        <dbReference type="ARBA" id="ARBA00022729"/>
    </source>
</evidence>
<gene>
    <name evidence="5" type="ordered locus">FraEuI1c_3324</name>
</gene>
<sequence precursor="true">MRIIHRLRGRAPVAAAAVALVGLSTVLTACGSSAPAASACPLPAPGVTAGTIKVGYVYPDTGPAEIASTFKSARSGVEARIDLQNAHGGVNGRRIDLVWRDDQSDEQAFSGAAHELVDTEKVFGLITTSTALDQSAGWLARENVPVAGTASSAIWSDYPNLFHAGNLYNGGGTSVFGDFVRAEGGTRALVIVDPNAAASQGLAAQLTPSLRSRGIQVVGEVTYTDGVTNAARVADQLRKSGADTLVGAAQLEPFLAVYSAAKALGVRFNVALNLTGYSPDLLAQRGADMAGMSIPSSIGAPGSPAMDTYLAAMSDYAPEAKDPADELAIGGYVVADEMIKGLELAGTCPSRQAFIRNLRNVTDFTAGGLISPLDLSHPKQPTLCQTFIDVDKTGTRFVSVPPPTTLDHDGYWCGTSLR</sequence>
<evidence type="ECO:0000256" key="1">
    <source>
        <dbReference type="ARBA" id="ARBA00010062"/>
    </source>
</evidence>
<dbReference type="SUPFAM" id="SSF53822">
    <property type="entry name" value="Periplasmic binding protein-like I"/>
    <property type="match status" value="1"/>
</dbReference>
<dbReference type="HOGENOM" id="CLU_054023_0_0_11"/>
<feature type="signal peptide" evidence="3">
    <location>
        <begin position="1"/>
        <end position="29"/>
    </location>
</feature>